<dbReference type="Gene3D" id="3.10.450.40">
    <property type="match status" value="1"/>
</dbReference>
<organism evidence="2 3">
    <name type="scientific">Lysobacter firmicutimachus</name>
    <dbReference type="NCBI Taxonomy" id="1792846"/>
    <lineage>
        <taxon>Bacteria</taxon>
        <taxon>Pseudomonadati</taxon>
        <taxon>Pseudomonadota</taxon>
        <taxon>Gammaproteobacteria</taxon>
        <taxon>Lysobacterales</taxon>
        <taxon>Lysobacteraceae</taxon>
        <taxon>Lysobacter</taxon>
    </lineage>
</organism>
<dbReference type="RefSeq" id="WP_336131480.1">
    <property type="nucleotide sequence ID" value="NZ_JBANDL010000002.1"/>
</dbReference>
<evidence type="ECO:0000313" key="3">
    <source>
        <dbReference type="Proteomes" id="UP001387215"/>
    </source>
</evidence>
<comment type="caution">
    <text evidence="2">The sequence shown here is derived from an EMBL/GenBank/DDBJ whole genome shotgun (WGS) entry which is preliminary data.</text>
</comment>
<dbReference type="Proteomes" id="UP001387215">
    <property type="component" value="Unassembled WGS sequence"/>
</dbReference>
<sequence>MTGMDRATGRALDSDAHLRQSIADILCTPLGTRVMRRDYGSRLADLIDQPLNEATRTRLFGATATALQRWEPRVRVRRIQFTPGDTPGACELTLTVERIDPGGRRVPASLAVPLPLRLFP</sequence>
<protein>
    <submittedName>
        <fullName evidence="2">GPW/gp25 family protein</fullName>
    </submittedName>
</protein>
<dbReference type="Pfam" id="PF04965">
    <property type="entry name" value="GPW_gp25"/>
    <property type="match status" value="1"/>
</dbReference>
<reference evidence="2 3" key="1">
    <citation type="submission" date="2024-02" db="EMBL/GenBank/DDBJ databases">
        <title>Lysobacter Genome Sequencing and Mining.</title>
        <authorList>
            <person name="Bierman J."/>
            <person name="Walker M.C."/>
        </authorList>
    </citation>
    <scope>NUCLEOTIDE SEQUENCE [LARGE SCALE GENOMIC DNA]</scope>
    <source>
        <strain evidence="2 3">PB6250</strain>
    </source>
</reference>
<dbReference type="InterPro" id="IPR007048">
    <property type="entry name" value="IraD/Gp25-like"/>
</dbReference>
<accession>A0ABU8D2I6</accession>
<keyword evidence="3" id="KW-1185">Reference proteome</keyword>
<dbReference type="EMBL" id="JBANDL010000002">
    <property type="protein sequence ID" value="MEI2454581.1"/>
    <property type="molecule type" value="Genomic_DNA"/>
</dbReference>
<proteinExistence type="predicted"/>
<feature type="domain" description="IraD/Gp25-like" evidence="1">
    <location>
        <begin position="15"/>
        <end position="87"/>
    </location>
</feature>
<dbReference type="SUPFAM" id="SSF160719">
    <property type="entry name" value="gpW/gp25-like"/>
    <property type="match status" value="1"/>
</dbReference>
<gene>
    <name evidence="2" type="ORF">V2J18_07795</name>
</gene>
<name>A0ABU8D2I6_9GAMM</name>
<evidence type="ECO:0000313" key="2">
    <source>
        <dbReference type="EMBL" id="MEI2454581.1"/>
    </source>
</evidence>
<evidence type="ECO:0000259" key="1">
    <source>
        <dbReference type="Pfam" id="PF04965"/>
    </source>
</evidence>